<sequence length="160" mass="16196">MGTTAAVAAAFLVAGVSGCSAPDPSTSDPNAPAPTGEDDPDFALRSSVVLAEATLIAAYDATIAMFPSLFAQLRTFRDNHAAHLEVLNIGGAIVVPSPPVTEVAASPTKALRRLAAAEGAAAAERAANCLTSARWQLARELSLIGACEASHSSLIVEGLT</sequence>
<protein>
    <submittedName>
        <fullName evidence="2">Unannotated protein</fullName>
    </submittedName>
</protein>
<evidence type="ECO:0000313" key="2">
    <source>
        <dbReference type="EMBL" id="CAB5027179.1"/>
    </source>
</evidence>
<dbReference type="EMBL" id="CAFBOZ010000391">
    <property type="protein sequence ID" value="CAB5027179.1"/>
    <property type="molecule type" value="Genomic_DNA"/>
</dbReference>
<name>A0A6J7REH7_9ZZZZ</name>
<gene>
    <name evidence="2" type="ORF">UFOPK3992_02075</name>
</gene>
<dbReference type="AlphaFoldDB" id="A0A6J7REH7"/>
<organism evidence="2">
    <name type="scientific">freshwater metagenome</name>
    <dbReference type="NCBI Taxonomy" id="449393"/>
    <lineage>
        <taxon>unclassified sequences</taxon>
        <taxon>metagenomes</taxon>
        <taxon>ecological metagenomes</taxon>
    </lineage>
</organism>
<proteinExistence type="predicted"/>
<accession>A0A6J7REH7</accession>
<reference evidence="2" key="1">
    <citation type="submission" date="2020-05" db="EMBL/GenBank/DDBJ databases">
        <authorList>
            <person name="Chiriac C."/>
            <person name="Salcher M."/>
            <person name="Ghai R."/>
            <person name="Kavagutti S V."/>
        </authorList>
    </citation>
    <scope>NUCLEOTIDE SEQUENCE</scope>
</reference>
<evidence type="ECO:0000256" key="1">
    <source>
        <dbReference type="SAM" id="MobiDB-lite"/>
    </source>
</evidence>
<feature type="region of interest" description="Disordered" evidence="1">
    <location>
        <begin position="19"/>
        <end position="39"/>
    </location>
</feature>